<dbReference type="PROSITE" id="PS51085">
    <property type="entry name" value="2FE2S_FER_2"/>
    <property type="match status" value="1"/>
</dbReference>
<keyword evidence="3" id="KW-0001">2Fe-2S</keyword>
<dbReference type="InterPro" id="IPR001041">
    <property type="entry name" value="2Fe-2S_ferredoxin-type"/>
</dbReference>
<evidence type="ECO:0000313" key="11">
    <source>
        <dbReference type="Proteomes" id="UP000244892"/>
    </source>
</evidence>
<dbReference type="PANTHER" id="PTHR43112:SF3">
    <property type="entry name" value="FERREDOXIN-2, CHLOROPLASTIC"/>
    <property type="match status" value="1"/>
</dbReference>
<keyword evidence="2" id="KW-0813">Transport</keyword>
<accession>A0A2U8FNH1</accession>
<keyword evidence="4" id="KW-0479">Metal-binding</keyword>
<name>A0A2U8FNH1_9BURK</name>
<comment type="similarity">
    <text evidence="1">Belongs to the 2Fe2S plant-type ferredoxin family.</text>
</comment>
<dbReference type="RefSeq" id="WP_109034574.1">
    <property type="nucleotide sequence ID" value="NZ_CP029210.1"/>
</dbReference>
<evidence type="ECO:0000313" key="10">
    <source>
        <dbReference type="EMBL" id="AWI52467.1"/>
    </source>
</evidence>
<protein>
    <recommendedName>
        <fullName evidence="9">2Fe-2S ferredoxin-type domain-containing protein</fullName>
    </recommendedName>
</protein>
<evidence type="ECO:0000256" key="4">
    <source>
        <dbReference type="ARBA" id="ARBA00022723"/>
    </source>
</evidence>
<keyword evidence="11" id="KW-1185">Reference proteome</keyword>
<dbReference type="OrthoDB" id="9806195at2"/>
<evidence type="ECO:0000256" key="3">
    <source>
        <dbReference type="ARBA" id="ARBA00022714"/>
    </source>
</evidence>
<dbReference type="EMBL" id="CP029210">
    <property type="protein sequence ID" value="AWI52467.1"/>
    <property type="molecule type" value="Genomic_DNA"/>
</dbReference>
<evidence type="ECO:0000256" key="5">
    <source>
        <dbReference type="ARBA" id="ARBA00022982"/>
    </source>
</evidence>
<evidence type="ECO:0000256" key="6">
    <source>
        <dbReference type="ARBA" id="ARBA00023004"/>
    </source>
</evidence>
<dbReference type="Pfam" id="PF00111">
    <property type="entry name" value="Fer2"/>
    <property type="match status" value="1"/>
</dbReference>
<evidence type="ECO:0000259" key="9">
    <source>
        <dbReference type="PROSITE" id="PS51085"/>
    </source>
</evidence>
<keyword evidence="5" id="KW-0249">Electron transport</keyword>
<dbReference type="InterPro" id="IPR012675">
    <property type="entry name" value="Beta-grasp_dom_sf"/>
</dbReference>
<dbReference type="InterPro" id="IPR036010">
    <property type="entry name" value="2Fe-2S_ferredoxin-like_sf"/>
</dbReference>
<dbReference type="SUPFAM" id="SSF54292">
    <property type="entry name" value="2Fe-2S ferredoxin-like"/>
    <property type="match status" value="1"/>
</dbReference>
<evidence type="ECO:0000256" key="7">
    <source>
        <dbReference type="ARBA" id="ARBA00023014"/>
    </source>
</evidence>
<proteinExistence type="inferred from homology"/>
<dbReference type="CDD" id="cd00207">
    <property type="entry name" value="fer2"/>
    <property type="match status" value="1"/>
</dbReference>
<keyword evidence="7" id="KW-0411">Iron-sulfur</keyword>
<evidence type="ECO:0000256" key="2">
    <source>
        <dbReference type="ARBA" id="ARBA00022448"/>
    </source>
</evidence>
<feature type="domain" description="2Fe-2S ferredoxin-type" evidence="9">
    <location>
        <begin position="2"/>
        <end position="91"/>
    </location>
</feature>
<dbReference type="KEGG" id="aon:DEH84_02770"/>
<reference evidence="10 11" key="1">
    <citation type="submission" date="2018-05" db="EMBL/GenBank/DDBJ databases">
        <title>complete genome sequence of Aquabacterium olei NBRC 110486.</title>
        <authorList>
            <person name="Tang B."/>
            <person name="Chang J."/>
            <person name="Zhang L."/>
            <person name="Yang H."/>
        </authorList>
    </citation>
    <scope>NUCLEOTIDE SEQUENCE [LARGE SCALE GENOMIC DNA]</scope>
    <source>
        <strain evidence="10 11">NBRC 110486</strain>
    </source>
</reference>
<keyword evidence="6" id="KW-0408">Iron</keyword>
<dbReference type="GO" id="GO:0051537">
    <property type="term" value="F:2 iron, 2 sulfur cluster binding"/>
    <property type="evidence" value="ECO:0007669"/>
    <property type="project" value="UniProtKB-KW"/>
</dbReference>
<evidence type="ECO:0000256" key="1">
    <source>
        <dbReference type="ARBA" id="ARBA00007874"/>
    </source>
</evidence>
<evidence type="ECO:0000256" key="8">
    <source>
        <dbReference type="ARBA" id="ARBA00034078"/>
    </source>
</evidence>
<dbReference type="Proteomes" id="UP000244892">
    <property type="component" value="Chromosome"/>
</dbReference>
<dbReference type="PANTHER" id="PTHR43112">
    <property type="entry name" value="FERREDOXIN"/>
    <property type="match status" value="1"/>
</dbReference>
<dbReference type="GO" id="GO:0046872">
    <property type="term" value="F:metal ion binding"/>
    <property type="evidence" value="ECO:0007669"/>
    <property type="project" value="UniProtKB-KW"/>
</dbReference>
<organism evidence="10 11">
    <name type="scientific">Aquabacterium olei</name>
    <dbReference type="NCBI Taxonomy" id="1296669"/>
    <lineage>
        <taxon>Bacteria</taxon>
        <taxon>Pseudomonadati</taxon>
        <taxon>Pseudomonadota</taxon>
        <taxon>Betaproteobacteria</taxon>
        <taxon>Burkholderiales</taxon>
        <taxon>Aquabacterium</taxon>
    </lineage>
</organism>
<gene>
    <name evidence="10" type="ORF">DEH84_02770</name>
</gene>
<dbReference type="AlphaFoldDB" id="A0A2U8FNH1"/>
<sequence>MWQVRIEPLGATFGCDATESVLEAAQRAGVHLPRSCRNGSCRTCLCHLRSGELAYRIDWPSLSPDDKDEGAMLPCVALPRSDLMVWAPQARPVNADGDQSAAGPT</sequence>
<comment type="cofactor">
    <cofactor evidence="8">
        <name>[2Fe-2S] cluster</name>
        <dbReference type="ChEBI" id="CHEBI:190135"/>
    </cofactor>
</comment>
<dbReference type="Gene3D" id="3.10.20.30">
    <property type="match status" value="1"/>
</dbReference>